<comment type="subcellular location">
    <subcellularLocation>
        <location evidence="1">Membrane</location>
        <topology evidence="1">Multi-pass membrane protein</topology>
    </subcellularLocation>
</comment>
<keyword evidence="4 5" id="KW-0472">Membrane</keyword>
<dbReference type="EMBL" id="DF238113">
    <property type="protein sequence ID" value="GAQ92844.1"/>
    <property type="molecule type" value="Genomic_DNA"/>
</dbReference>
<reference evidence="7 8" key="1">
    <citation type="journal article" date="2014" name="Nat. Commun.">
        <title>Klebsormidium flaccidum genome reveals primary factors for plant terrestrial adaptation.</title>
        <authorList>
            <person name="Hori K."/>
            <person name="Maruyama F."/>
            <person name="Fujisawa T."/>
            <person name="Togashi T."/>
            <person name="Yamamoto N."/>
            <person name="Seo M."/>
            <person name="Sato S."/>
            <person name="Yamada T."/>
            <person name="Mori H."/>
            <person name="Tajima N."/>
            <person name="Moriyama T."/>
            <person name="Ikeuchi M."/>
            <person name="Watanabe M."/>
            <person name="Wada H."/>
            <person name="Kobayashi K."/>
            <person name="Saito M."/>
            <person name="Masuda T."/>
            <person name="Sasaki-Sekimoto Y."/>
            <person name="Mashiguchi K."/>
            <person name="Awai K."/>
            <person name="Shimojima M."/>
            <person name="Masuda S."/>
            <person name="Iwai M."/>
            <person name="Nobusawa T."/>
            <person name="Narise T."/>
            <person name="Kondo S."/>
            <person name="Saito H."/>
            <person name="Sato R."/>
            <person name="Murakawa M."/>
            <person name="Ihara Y."/>
            <person name="Oshima-Yamada Y."/>
            <person name="Ohtaka K."/>
            <person name="Satoh M."/>
            <person name="Sonobe K."/>
            <person name="Ishii M."/>
            <person name="Ohtani R."/>
            <person name="Kanamori-Sato M."/>
            <person name="Honoki R."/>
            <person name="Miyazaki D."/>
            <person name="Mochizuki H."/>
            <person name="Umetsu J."/>
            <person name="Higashi K."/>
            <person name="Shibata D."/>
            <person name="Kamiya Y."/>
            <person name="Sato N."/>
            <person name="Nakamura Y."/>
            <person name="Tabata S."/>
            <person name="Ida S."/>
            <person name="Kurokawa K."/>
            <person name="Ohta H."/>
        </authorList>
    </citation>
    <scope>NUCLEOTIDE SEQUENCE [LARGE SCALE GENOMIC DNA]</scope>
    <source>
        <strain evidence="7 8">NIES-2285</strain>
    </source>
</reference>
<dbReference type="STRING" id="105231.A0A1Y1IQ69"/>
<gene>
    <name evidence="7" type="ORF">KFL_011640020</name>
</gene>
<protein>
    <submittedName>
        <fullName evidence="7">Predicted small molecule transporter</fullName>
    </submittedName>
</protein>
<feature type="transmembrane region" description="Helical" evidence="5">
    <location>
        <begin position="116"/>
        <end position="139"/>
    </location>
</feature>
<keyword evidence="3 5" id="KW-1133">Transmembrane helix</keyword>
<accession>A0A1Y1IQ69</accession>
<feature type="transmembrane region" description="Helical" evidence="5">
    <location>
        <begin position="165"/>
        <end position="185"/>
    </location>
</feature>
<keyword evidence="2 5" id="KW-0812">Transmembrane</keyword>
<dbReference type="GO" id="GO:0005802">
    <property type="term" value="C:trans-Golgi network"/>
    <property type="evidence" value="ECO:0000318"/>
    <property type="project" value="GO_Central"/>
</dbReference>
<name>A0A1Y1IQ69_KLENI</name>
<dbReference type="PANTHER" id="PTHR10783">
    <property type="entry name" value="XENOTROPIC AND POLYTROPIC RETROVIRUS RECEPTOR 1-RELATED"/>
    <property type="match status" value="1"/>
</dbReference>
<feature type="domain" description="EXS" evidence="6">
    <location>
        <begin position="279"/>
        <end position="480"/>
    </location>
</feature>
<evidence type="ECO:0000259" key="6">
    <source>
        <dbReference type="PROSITE" id="PS51380"/>
    </source>
</evidence>
<evidence type="ECO:0000256" key="3">
    <source>
        <dbReference type="ARBA" id="ARBA00022989"/>
    </source>
</evidence>
<proteinExistence type="predicted"/>
<dbReference type="AlphaFoldDB" id="A0A1Y1IQ69"/>
<dbReference type="PANTHER" id="PTHR10783:SF46">
    <property type="entry name" value="PROTEIN ERD1 HOMOLOG 2"/>
    <property type="match status" value="1"/>
</dbReference>
<dbReference type="PROSITE" id="PS51380">
    <property type="entry name" value="EXS"/>
    <property type="match status" value="1"/>
</dbReference>
<feature type="transmembrane region" description="Helical" evidence="5">
    <location>
        <begin position="197"/>
        <end position="216"/>
    </location>
</feature>
<dbReference type="InterPro" id="IPR004342">
    <property type="entry name" value="EXS_C"/>
</dbReference>
<dbReference type="GO" id="GO:0016020">
    <property type="term" value="C:membrane"/>
    <property type="evidence" value="ECO:0007669"/>
    <property type="project" value="UniProtKB-SubCell"/>
</dbReference>
<dbReference type="Pfam" id="PF03124">
    <property type="entry name" value="EXS"/>
    <property type="match status" value="1"/>
</dbReference>
<evidence type="ECO:0000256" key="1">
    <source>
        <dbReference type="ARBA" id="ARBA00004141"/>
    </source>
</evidence>
<evidence type="ECO:0000313" key="7">
    <source>
        <dbReference type="EMBL" id="GAQ92844.1"/>
    </source>
</evidence>
<dbReference type="OrthoDB" id="2159384at2759"/>
<evidence type="ECO:0000256" key="4">
    <source>
        <dbReference type="ARBA" id="ARBA00023136"/>
    </source>
</evidence>
<keyword evidence="8" id="KW-1185">Reference proteome</keyword>
<dbReference type="Proteomes" id="UP000054558">
    <property type="component" value="Unassembled WGS sequence"/>
</dbReference>
<sequence length="493" mass="55087">MLDSSSEVVARSPTWVHLRKVGAAGRHPSDLFSGGDEKEEEAPGVEAAGVAAGAPGSGAMASLSGKGEAGVAATRAARWQWAVLAAVALLMLKTIHDSTALLEPATRNTFLFEVFLYYNPLVTVAYMVALWGVNLWAFAHSRVSYPKVFNIDPASHLTQHDLWKIAAWLGVAVLSSAAAFLYCFTHGAPRAAAAQPMLLYAALPLVLALPFDVLYAPSRFFFLTTLGRMLLPLQPISFPDFFVADVLTSMSKVLSDLERATCRMLNGQVASLLWLGPDDVCGGHAMAIPCVLALPYACRFFQCCRQYSDTREKNCLLNALKYATAFPVILFSGIKYRVPLEEWRGFWKPLWIVAAVVNSSYSFYWDIARDWDLTAFSPAACHGRHPLLRANLYYPHKWVYYWAMVTDGVLRASWTYKLSAHLRHNHLTVFFFSALEITRRFQWIFFRVETEWCRMLLKAEQRDSALNLQALAGGGRDEEAEQLLPREQSKDRV</sequence>
<evidence type="ECO:0000256" key="2">
    <source>
        <dbReference type="ARBA" id="ARBA00022692"/>
    </source>
</evidence>
<evidence type="ECO:0000256" key="5">
    <source>
        <dbReference type="SAM" id="Phobius"/>
    </source>
</evidence>
<organism evidence="7 8">
    <name type="scientific">Klebsormidium nitens</name>
    <name type="common">Green alga</name>
    <name type="synonym">Ulothrix nitens</name>
    <dbReference type="NCBI Taxonomy" id="105231"/>
    <lineage>
        <taxon>Eukaryota</taxon>
        <taxon>Viridiplantae</taxon>
        <taxon>Streptophyta</taxon>
        <taxon>Klebsormidiophyceae</taxon>
        <taxon>Klebsormidiales</taxon>
        <taxon>Klebsormidiaceae</taxon>
        <taxon>Klebsormidium</taxon>
    </lineage>
</organism>
<evidence type="ECO:0000313" key="8">
    <source>
        <dbReference type="Proteomes" id="UP000054558"/>
    </source>
</evidence>
<dbReference type="OMA" id="FRRWIWI"/>